<keyword evidence="8" id="KW-0430">Lectin</keyword>
<evidence type="ECO:0000256" key="13">
    <source>
        <dbReference type="ARBA" id="ARBA00023136"/>
    </source>
</evidence>
<evidence type="ECO:0000256" key="21">
    <source>
        <dbReference type="SAM" id="SignalP"/>
    </source>
</evidence>
<gene>
    <name evidence="25" type="ORF">FNV43_RR23049</name>
</gene>
<dbReference type="Gene3D" id="1.10.510.10">
    <property type="entry name" value="Transferase(Phosphotransferase) domain 1"/>
    <property type="match status" value="1"/>
</dbReference>
<comment type="catalytic activity">
    <reaction evidence="18 19">
        <text>L-seryl-[protein] + ATP = O-phospho-L-seryl-[protein] + ADP + H(+)</text>
        <dbReference type="Rhea" id="RHEA:17989"/>
        <dbReference type="Rhea" id="RHEA-COMP:9863"/>
        <dbReference type="Rhea" id="RHEA-COMP:11604"/>
        <dbReference type="ChEBI" id="CHEBI:15378"/>
        <dbReference type="ChEBI" id="CHEBI:29999"/>
        <dbReference type="ChEBI" id="CHEBI:30616"/>
        <dbReference type="ChEBI" id="CHEBI:83421"/>
        <dbReference type="ChEBI" id="CHEBI:456216"/>
        <dbReference type="EC" id="2.7.11.1"/>
    </reaction>
</comment>
<dbReference type="FunFam" id="1.10.510.10:FF:000060">
    <property type="entry name" value="G-type lectin S-receptor-like serine/threonine-protein kinase"/>
    <property type="match status" value="1"/>
</dbReference>
<evidence type="ECO:0000256" key="6">
    <source>
        <dbReference type="ARBA" id="ARBA00022692"/>
    </source>
</evidence>
<evidence type="ECO:0000259" key="24">
    <source>
        <dbReference type="PROSITE" id="PS50948"/>
    </source>
</evidence>
<feature type="domain" description="Protein kinase" evidence="22">
    <location>
        <begin position="484"/>
        <end position="765"/>
    </location>
</feature>
<keyword evidence="15" id="KW-0675">Receptor</keyword>
<evidence type="ECO:0000256" key="16">
    <source>
        <dbReference type="ARBA" id="ARBA00023180"/>
    </source>
</evidence>
<dbReference type="InterPro" id="IPR001480">
    <property type="entry name" value="Bulb-type_lectin_dom"/>
</dbReference>
<dbReference type="PANTHER" id="PTHR27002:SF926">
    <property type="entry name" value="OS07G0535800 PROTEIN"/>
    <property type="match status" value="1"/>
</dbReference>
<dbReference type="SMART" id="SM00108">
    <property type="entry name" value="B_lectin"/>
    <property type="match status" value="1"/>
</dbReference>
<keyword evidence="4" id="KW-0597">Phosphoprotein</keyword>
<evidence type="ECO:0000256" key="15">
    <source>
        <dbReference type="ARBA" id="ARBA00023170"/>
    </source>
</evidence>
<evidence type="ECO:0000256" key="19">
    <source>
        <dbReference type="PIRNR" id="PIRNR000641"/>
    </source>
</evidence>
<evidence type="ECO:0000256" key="2">
    <source>
        <dbReference type="ARBA" id="ARBA00022475"/>
    </source>
</evidence>
<evidence type="ECO:0000256" key="10">
    <source>
        <dbReference type="ARBA" id="ARBA00022777"/>
    </source>
</evidence>
<keyword evidence="13 20" id="KW-0472">Membrane</keyword>
<dbReference type="Pfam" id="PF01453">
    <property type="entry name" value="B_lectin"/>
    <property type="match status" value="1"/>
</dbReference>
<dbReference type="PROSITE" id="PS51257">
    <property type="entry name" value="PROKAR_LIPOPROTEIN"/>
    <property type="match status" value="1"/>
</dbReference>
<dbReference type="CDD" id="cd14066">
    <property type="entry name" value="STKc_IRAK"/>
    <property type="match status" value="1"/>
</dbReference>
<dbReference type="Gene3D" id="2.90.10.10">
    <property type="entry name" value="Bulb-type lectin domain"/>
    <property type="match status" value="1"/>
</dbReference>
<evidence type="ECO:0000259" key="22">
    <source>
        <dbReference type="PROSITE" id="PS50011"/>
    </source>
</evidence>
<dbReference type="PROSITE" id="PS50011">
    <property type="entry name" value="PROTEIN_KINASE_DOM"/>
    <property type="match status" value="1"/>
</dbReference>
<keyword evidence="26" id="KW-1185">Reference proteome</keyword>
<evidence type="ECO:0000259" key="23">
    <source>
        <dbReference type="PROSITE" id="PS50927"/>
    </source>
</evidence>
<dbReference type="PROSITE" id="PS50948">
    <property type="entry name" value="PAN"/>
    <property type="match status" value="1"/>
</dbReference>
<evidence type="ECO:0000256" key="9">
    <source>
        <dbReference type="ARBA" id="ARBA00022741"/>
    </source>
</evidence>
<feature type="signal peptide" evidence="21">
    <location>
        <begin position="1"/>
        <end position="28"/>
    </location>
</feature>
<dbReference type="OrthoDB" id="4062651at2759"/>
<dbReference type="InterPro" id="IPR008271">
    <property type="entry name" value="Ser/Thr_kinase_AS"/>
</dbReference>
<dbReference type="GO" id="GO:0005886">
    <property type="term" value="C:plasma membrane"/>
    <property type="evidence" value="ECO:0007669"/>
    <property type="project" value="UniProtKB-SubCell"/>
</dbReference>
<evidence type="ECO:0000256" key="14">
    <source>
        <dbReference type="ARBA" id="ARBA00023157"/>
    </source>
</evidence>
<sequence length="780" mass="87911">MATLGRNAVLLFMLFSCMCFEGPPMCKAQTDAIEPGQELQDSDSLLVSADGRFQLGFFNLSNNRYLGLWYANDAYNEKIWVANRERPVSGLNANLTLDENGLLKITLGGGEEPIVLNSNQTAARNSKLTLENSGNLVLRELNPDGTVKRVLWESFDNPTDSLLPGMKLGINHKTGKKWILTSWLSDQVPVIGPFSLEYEDAGNGSGELLMRRRGELYWRSGVGLELIENLLRSAGNQYYSFRYVSNENESYFEYSVTGGFISRWVLSSIGGLSDKNSYTPAFVNDNLCSGYFSAHGCVEEELPRCRRNSQMFERRSGSFIGTVSNLNMKMDLNSNISLSDCWDMCWKDCSCVGFRAIPNNETQCQFWSEGSEFQQDIGGTAPSNFAYLLNSAFPTSSESDGLKWWIWIIIAVAILLALLLAVFMYLRWKRSQREKLEKEEELMLNQLTISDGVKNVEEIGNDGNKGQDLKLFSFASIMAATDNFSNQNKLGQGGFGPVFKGKLPEGQEIAVKRLSRSSGQGLVEFKNELIMIAKLQHMNLVRLLGCCVKGEEKMLIYEYMPNKSLDFFLFDPTKKELLDWKKRHNIIEGIAQGLLYLHKYSRLRIIHRDLKASNILLDKDMNPKISDFGMARIFGRNESEANTLRVVGTYGYMSPEYALEGNFSEKSDVYSFGVLLLEIVSGRKINSLYNPEKPMNLVAYAWELWKADKTMELIDSSLVDNSSNNGPQILRCIHVGLLCVQDNAVDRPTMSDVISMLANQTLPLLFLNKWQFPLIINVDV</sequence>
<comment type="subcellular location">
    <subcellularLocation>
        <location evidence="1">Cell membrane</location>
        <topology evidence="1">Single-pass type I membrane protein</topology>
    </subcellularLocation>
</comment>
<dbReference type="Pfam" id="PF07714">
    <property type="entry name" value="PK_Tyr_Ser-Thr"/>
    <property type="match status" value="1"/>
</dbReference>
<feature type="chain" id="PRO_5035457087" description="Receptor-like serine/threonine-protein kinase" evidence="21">
    <location>
        <begin position="29"/>
        <end position="780"/>
    </location>
</feature>
<dbReference type="GO" id="GO:0005524">
    <property type="term" value="F:ATP binding"/>
    <property type="evidence" value="ECO:0007669"/>
    <property type="project" value="UniProtKB-KW"/>
</dbReference>
<keyword evidence="12 20" id="KW-1133">Transmembrane helix</keyword>
<evidence type="ECO:0000256" key="8">
    <source>
        <dbReference type="ARBA" id="ARBA00022734"/>
    </source>
</evidence>
<dbReference type="AlphaFoldDB" id="A0A8K0GNS4"/>
<feature type="domain" description="Apple" evidence="24">
    <location>
        <begin position="305"/>
        <end position="392"/>
    </location>
</feature>
<reference evidence="25" key="1">
    <citation type="submission" date="2020-03" db="EMBL/GenBank/DDBJ databases">
        <title>A high-quality chromosome-level genome assembly of a woody plant with both climbing and erect habits, Rhamnella rubrinervis.</title>
        <authorList>
            <person name="Lu Z."/>
            <person name="Yang Y."/>
            <person name="Zhu X."/>
            <person name="Sun Y."/>
        </authorList>
    </citation>
    <scope>NUCLEOTIDE SEQUENCE</scope>
    <source>
        <strain evidence="25">BYM</strain>
        <tissue evidence="25">Leaf</tissue>
    </source>
</reference>
<evidence type="ECO:0000256" key="7">
    <source>
        <dbReference type="ARBA" id="ARBA00022729"/>
    </source>
</evidence>
<keyword evidence="7 21" id="KW-0732">Signal</keyword>
<accession>A0A8K0GNS4</accession>
<evidence type="ECO:0000256" key="3">
    <source>
        <dbReference type="ARBA" id="ARBA00022527"/>
    </source>
</evidence>
<feature type="transmembrane region" description="Helical" evidence="20">
    <location>
        <begin position="404"/>
        <end position="426"/>
    </location>
</feature>
<protein>
    <recommendedName>
        <fullName evidence="19">Receptor-like serine/threonine-protein kinase</fullName>
        <ecNumber evidence="19">2.7.11.1</ecNumber>
    </recommendedName>
</protein>
<keyword evidence="10 19" id="KW-0418">Kinase</keyword>
<comment type="caution">
    <text evidence="25">The sequence shown here is derived from an EMBL/GenBank/DDBJ whole genome shotgun (WGS) entry which is preliminary data.</text>
</comment>
<comment type="catalytic activity">
    <reaction evidence="17 19">
        <text>L-threonyl-[protein] + ATP = O-phospho-L-threonyl-[protein] + ADP + H(+)</text>
        <dbReference type="Rhea" id="RHEA:46608"/>
        <dbReference type="Rhea" id="RHEA-COMP:11060"/>
        <dbReference type="Rhea" id="RHEA-COMP:11605"/>
        <dbReference type="ChEBI" id="CHEBI:15378"/>
        <dbReference type="ChEBI" id="CHEBI:30013"/>
        <dbReference type="ChEBI" id="CHEBI:30616"/>
        <dbReference type="ChEBI" id="CHEBI:61977"/>
        <dbReference type="ChEBI" id="CHEBI:456216"/>
        <dbReference type="EC" id="2.7.11.1"/>
    </reaction>
</comment>
<dbReference type="Proteomes" id="UP000796880">
    <property type="component" value="Unassembled WGS sequence"/>
</dbReference>
<dbReference type="PIRSF" id="PIRSF000641">
    <property type="entry name" value="SRK"/>
    <property type="match status" value="1"/>
</dbReference>
<keyword evidence="5 19" id="KW-0808">Transferase</keyword>
<evidence type="ECO:0000256" key="17">
    <source>
        <dbReference type="ARBA" id="ARBA00047899"/>
    </source>
</evidence>
<dbReference type="EMBL" id="VOIH02000010">
    <property type="protein sequence ID" value="KAF3435957.1"/>
    <property type="molecule type" value="Genomic_DNA"/>
</dbReference>
<name>A0A8K0GNS4_9ROSA</name>
<dbReference type="PANTHER" id="PTHR27002">
    <property type="entry name" value="RECEPTOR-LIKE SERINE/THREONINE-PROTEIN KINASE SD1-8"/>
    <property type="match status" value="1"/>
</dbReference>
<dbReference type="GO" id="GO:0030246">
    <property type="term" value="F:carbohydrate binding"/>
    <property type="evidence" value="ECO:0007669"/>
    <property type="project" value="UniProtKB-KW"/>
</dbReference>
<dbReference type="InterPro" id="IPR003609">
    <property type="entry name" value="Pan_app"/>
</dbReference>
<keyword evidence="11 19" id="KW-0067">ATP-binding</keyword>
<keyword evidence="14" id="KW-1015">Disulfide bond</keyword>
<dbReference type="InterPro" id="IPR011009">
    <property type="entry name" value="Kinase-like_dom_sf"/>
</dbReference>
<comment type="similarity">
    <text evidence="19">Belongs to the protein kinase superfamily. Ser/Thr protein kinase family.</text>
</comment>
<feature type="domain" description="Bulb-type lectin" evidence="23">
    <location>
        <begin position="30"/>
        <end position="151"/>
    </location>
</feature>
<dbReference type="SMART" id="SM00220">
    <property type="entry name" value="S_TKc"/>
    <property type="match status" value="1"/>
</dbReference>
<keyword evidence="2" id="KW-1003">Cell membrane</keyword>
<evidence type="ECO:0000256" key="4">
    <source>
        <dbReference type="ARBA" id="ARBA00022553"/>
    </source>
</evidence>
<dbReference type="InterPro" id="IPR001245">
    <property type="entry name" value="Ser-Thr/Tyr_kinase_cat_dom"/>
</dbReference>
<dbReference type="PROSITE" id="PS50927">
    <property type="entry name" value="BULB_LECTIN"/>
    <property type="match status" value="1"/>
</dbReference>
<dbReference type="InterPro" id="IPR024171">
    <property type="entry name" value="SRK-like_kinase"/>
</dbReference>
<evidence type="ECO:0000313" key="26">
    <source>
        <dbReference type="Proteomes" id="UP000796880"/>
    </source>
</evidence>
<dbReference type="PROSITE" id="PS00108">
    <property type="entry name" value="PROTEIN_KINASE_ST"/>
    <property type="match status" value="1"/>
</dbReference>
<evidence type="ECO:0000256" key="12">
    <source>
        <dbReference type="ARBA" id="ARBA00022989"/>
    </source>
</evidence>
<evidence type="ECO:0000256" key="1">
    <source>
        <dbReference type="ARBA" id="ARBA00004251"/>
    </source>
</evidence>
<dbReference type="EC" id="2.7.11.1" evidence="19"/>
<organism evidence="25 26">
    <name type="scientific">Rhamnella rubrinervis</name>
    <dbReference type="NCBI Taxonomy" id="2594499"/>
    <lineage>
        <taxon>Eukaryota</taxon>
        <taxon>Viridiplantae</taxon>
        <taxon>Streptophyta</taxon>
        <taxon>Embryophyta</taxon>
        <taxon>Tracheophyta</taxon>
        <taxon>Spermatophyta</taxon>
        <taxon>Magnoliopsida</taxon>
        <taxon>eudicotyledons</taxon>
        <taxon>Gunneridae</taxon>
        <taxon>Pentapetalae</taxon>
        <taxon>rosids</taxon>
        <taxon>fabids</taxon>
        <taxon>Rosales</taxon>
        <taxon>Rhamnaceae</taxon>
        <taxon>rhamnoid group</taxon>
        <taxon>Rhamneae</taxon>
        <taxon>Rhamnella</taxon>
    </lineage>
</organism>
<proteinExistence type="inferred from homology"/>
<evidence type="ECO:0000313" key="25">
    <source>
        <dbReference type="EMBL" id="KAF3435957.1"/>
    </source>
</evidence>
<dbReference type="SUPFAM" id="SSF51110">
    <property type="entry name" value="alpha-D-mannose-specific plant lectins"/>
    <property type="match status" value="1"/>
</dbReference>
<keyword evidence="6 20" id="KW-0812">Transmembrane</keyword>
<dbReference type="SUPFAM" id="SSF56112">
    <property type="entry name" value="Protein kinase-like (PK-like)"/>
    <property type="match status" value="1"/>
</dbReference>
<dbReference type="InterPro" id="IPR000719">
    <property type="entry name" value="Prot_kinase_dom"/>
</dbReference>
<dbReference type="FunFam" id="2.90.10.10:FF:000009">
    <property type="entry name" value="Receptor-like serine/threonine-protein kinase SD1-8"/>
    <property type="match status" value="1"/>
</dbReference>
<evidence type="ECO:0000256" key="20">
    <source>
        <dbReference type="SAM" id="Phobius"/>
    </source>
</evidence>
<dbReference type="Gene3D" id="3.30.200.20">
    <property type="entry name" value="Phosphorylase Kinase, domain 1"/>
    <property type="match status" value="1"/>
</dbReference>
<keyword evidence="16" id="KW-0325">Glycoprotein</keyword>
<dbReference type="GO" id="GO:0004674">
    <property type="term" value="F:protein serine/threonine kinase activity"/>
    <property type="evidence" value="ECO:0007669"/>
    <property type="project" value="UniProtKB-KW"/>
</dbReference>
<dbReference type="CDD" id="cd00028">
    <property type="entry name" value="B_lectin"/>
    <property type="match status" value="1"/>
</dbReference>
<dbReference type="InterPro" id="IPR036426">
    <property type="entry name" value="Bulb-type_lectin_dom_sf"/>
</dbReference>
<dbReference type="FunFam" id="3.30.200.20:FF:000330">
    <property type="entry name" value="G-type lectin S-receptor-like serine/threonine-protein kinase At4g03230"/>
    <property type="match status" value="1"/>
</dbReference>
<keyword evidence="9 19" id="KW-0547">Nucleotide-binding</keyword>
<evidence type="ECO:0000256" key="5">
    <source>
        <dbReference type="ARBA" id="ARBA00022679"/>
    </source>
</evidence>
<evidence type="ECO:0000256" key="11">
    <source>
        <dbReference type="ARBA" id="ARBA00022840"/>
    </source>
</evidence>
<evidence type="ECO:0000256" key="18">
    <source>
        <dbReference type="ARBA" id="ARBA00048679"/>
    </source>
</evidence>
<keyword evidence="3 19" id="KW-0723">Serine/threonine-protein kinase</keyword>